<evidence type="ECO:0000256" key="3">
    <source>
        <dbReference type="ARBA" id="ARBA00023163"/>
    </source>
</evidence>
<evidence type="ECO:0000259" key="5">
    <source>
        <dbReference type="PROSITE" id="PS50977"/>
    </source>
</evidence>
<evidence type="ECO:0000313" key="8">
    <source>
        <dbReference type="Proteomes" id="UP000031526"/>
    </source>
</evidence>
<gene>
    <name evidence="7" type="ORF">CP978_34565</name>
    <name evidence="6" type="ORF">SNOD_34330</name>
</gene>
<dbReference type="KEGG" id="snq:CP978_34565"/>
<dbReference type="Gene3D" id="1.10.357.10">
    <property type="entry name" value="Tetracycline Repressor, domain 2"/>
    <property type="match status" value="1"/>
</dbReference>
<reference evidence="8" key="1">
    <citation type="submission" date="2014-09" db="EMBL/GenBank/DDBJ databases">
        <title>Sequence of the Streptomyces nodosus genome.</title>
        <authorList>
            <person name="Sweeney P."/>
            <person name="Stephens N."/>
            <person name="Murphy C."/>
            <person name="Caffrey P."/>
        </authorList>
    </citation>
    <scope>NUCLEOTIDE SEQUENCE [LARGE SCALE GENOMIC DNA]</scope>
    <source>
        <strain evidence="8">ATCC 14899</strain>
    </source>
</reference>
<dbReference type="InterPro" id="IPR036271">
    <property type="entry name" value="Tet_transcr_reg_TetR-rel_C_sf"/>
</dbReference>
<dbReference type="AlphaFoldDB" id="A0A0B5DL65"/>
<reference evidence="7 9" key="3">
    <citation type="submission" date="2017-09" db="EMBL/GenBank/DDBJ databases">
        <title>Streptomyces genome completion.</title>
        <authorList>
            <person name="Lee N."/>
            <person name="Cho B.-K."/>
        </authorList>
    </citation>
    <scope>NUCLEOTIDE SEQUENCE [LARGE SCALE GENOMIC DNA]</scope>
    <source>
        <strain evidence="7 9">ATCC 14899</strain>
    </source>
</reference>
<reference evidence="6 8" key="2">
    <citation type="journal article" date="2016" name="Appl. Microbiol. Biotechnol.">
        <title>Exploiting the genome sequence of Streptomyces nodosus for enhanced antibiotic production.</title>
        <authorList>
            <person name="Sweeney P."/>
            <person name="Murphy C.D."/>
            <person name="Caffrey P."/>
        </authorList>
    </citation>
    <scope>NUCLEOTIDE SEQUENCE [LARGE SCALE GENOMIC DNA]</scope>
    <source>
        <strain evidence="6 8">ATCC 14899</strain>
    </source>
</reference>
<dbReference type="GO" id="GO:0003700">
    <property type="term" value="F:DNA-binding transcription factor activity"/>
    <property type="evidence" value="ECO:0007669"/>
    <property type="project" value="TreeGrafter"/>
</dbReference>
<evidence type="ECO:0000313" key="6">
    <source>
        <dbReference type="EMBL" id="AJE44488.1"/>
    </source>
</evidence>
<sequence>MVVQERAVRTRRRLVRAAALEIDRVGYEGARLSRICASASVSMGALTFHFPSKAALADAIQEEGRVIAHTLVDRVLESREPTLRAVAELTVGLAGLLEESVVARSAARLARERPQEPDRWTQVWLPTVQDLLERAREDGRPRLAVRPEAVTTLVRYLLTGAEVQIRGAGAPVAGADVGRVADQVEGIWRLVLDGMAAQGG</sequence>
<dbReference type="PANTHER" id="PTHR30055">
    <property type="entry name" value="HTH-TYPE TRANSCRIPTIONAL REGULATOR RUTR"/>
    <property type="match status" value="1"/>
</dbReference>
<keyword evidence="1" id="KW-0805">Transcription regulation</keyword>
<evidence type="ECO:0000256" key="1">
    <source>
        <dbReference type="ARBA" id="ARBA00023015"/>
    </source>
</evidence>
<evidence type="ECO:0000256" key="2">
    <source>
        <dbReference type="ARBA" id="ARBA00023125"/>
    </source>
</evidence>
<feature type="DNA-binding region" description="H-T-H motif" evidence="4">
    <location>
        <begin position="31"/>
        <end position="50"/>
    </location>
</feature>
<dbReference type="EMBL" id="CP023747">
    <property type="protein sequence ID" value="QEV42975.1"/>
    <property type="molecule type" value="Genomic_DNA"/>
</dbReference>
<dbReference type="InterPro" id="IPR050109">
    <property type="entry name" value="HTH-type_TetR-like_transc_reg"/>
</dbReference>
<keyword evidence="3" id="KW-0804">Transcription</keyword>
<dbReference type="InterPro" id="IPR001647">
    <property type="entry name" value="HTH_TetR"/>
</dbReference>
<accession>A0A0B5DL65</accession>
<evidence type="ECO:0000256" key="4">
    <source>
        <dbReference type="PROSITE-ProRule" id="PRU00335"/>
    </source>
</evidence>
<dbReference type="Proteomes" id="UP000325763">
    <property type="component" value="Chromosome"/>
</dbReference>
<keyword evidence="8" id="KW-1185">Reference proteome</keyword>
<dbReference type="STRING" id="40318.SNOD_34330"/>
<dbReference type="InterPro" id="IPR009057">
    <property type="entry name" value="Homeodomain-like_sf"/>
</dbReference>
<evidence type="ECO:0000313" key="7">
    <source>
        <dbReference type="EMBL" id="QEV42975.1"/>
    </source>
</evidence>
<dbReference type="PROSITE" id="PS50977">
    <property type="entry name" value="HTH_TETR_2"/>
    <property type="match status" value="1"/>
</dbReference>
<dbReference type="Proteomes" id="UP000031526">
    <property type="component" value="Chromosome"/>
</dbReference>
<dbReference type="PANTHER" id="PTHR30055:SF234">
    <property type="entry name" value="HTH-TYPE TRANSCRIPTIONAL REGULATOR BETI"/>
    <property type="match status" value="1"/>
</dbReference>
<protein>
    <submittedName>
        <fullName evidence="7">TetR family transcriptional regulator</fullName>
    </submittedName>
</protein>
<organism evidence="6 8">
    <name type="scientific">Streptomyces nodosus</name>
    <dbReference type="NCBI Taxonomy" id="40318"/>
    <lineage>
        <taxon>Bacteria</taxon>
        <taxon>Bacillati</taxon>
        <taxon>Actinomycetota</taxon>
        <taxon>Actinomycetes</taxon>
        <taxon>Kitasatosporales</taxon>
        <taxon>Streptomycetaceae</taxon>
        <taxon>Streptomyces</taxon>
    </lineage>
</organism>
<dbReference type="Pfam" id="PF00440">
    <property type="entry name" value="TetR_N"/>
    <property type="match status" value="1"/>
</dbReference>
<dbReference type="HOGENOM" id="CLU_069356_8_1_11"/>
<proteinExistence type="predicted"/>
<evidence type="ECO:0000313" key="9">
    <source>
        <dbReference type="Proteomes" id="UP000325763"/>
    </source>
</evidence>
<dbReference type="SUPFAM" id="SSF46689">
    <property type="entry name" value="Homeodomain-like"/>
    <property type="match status" value="1"/>
</dbReference>
<dbReference type="EMBL" id="CP009313">
    <property type="protein sequence ID" value="AJE44488.1"/>
    <property type="molecule type" value="Genomic_DNA"/>
</dbReference>
<dbReference type="SUPFAM" id="SSF48498">
    <property type="entry name" value="Tetracyclin repressor-like, C-terminal domain"/>
    <property type="match status" value="1"/>
</dbReference>
<dbReference type="GO" id="GO:0000976">
    <property type="term" value="F:transcription cis-regulatory region binding"/>
    <property type="evidence" value="ECO:0007669"/>
    <property type="project" value="TreeGrafter"/>
</dbReference>
<name>A0A0B5DL65_9ACTN</name>
<keyword evidence="2 4" id="KW-0238">DNA-binding</keyword>
<feature type="domain" description="HTH tetR-type" evidence="5">
    <location>
        <begin position="8"/>
        <end position="68"/>
    </location>
</feature>